<name>A0A4R3VNH2_9SPHI</name>
<dbReference type="Proteomes" id="UP000295197">
    <property type="component" value="Unassembled WGS sequence"/>
</dbReference>
<keyword evidence="1" id="KW-1133">Transmembrane helix</keyword>
<proteinExistence type="predicted"/>
<evidence type="ECO:0000256" key="1">
    <source>
        <dbReference type="SAM" id="Phobius"/>
    </source>
</evidence>
<keyword evidence="1" id="KW-0472">Membrane</keyword>
<reference evidence="2 3" key="1">
    <citation type="submission" date="2019-03" db="EMBL/GenBank/DDBJ databases">
        <title>Genomic Encyclopedia of Type Strains, Phase IV (KMG-IV): sequencing the most valuable type-strain genomes for metagenomic binning, comparative biology and taxonomic classification.</title>
        <authorList>
            <person name="Goeker M."/>
        </authorList>
    </citation>
    <scope>NUCLEOTIDE SEQUENCE [LARGE SCALE GENOMIC DNA]</scope>
    <source>
        <strain evidence="2 3">DSM 22362</strain>
    </source>
</reference>
<gene>
    <name evidence="2" type="ORF">EDC17_10575</name>
</gene>
<dbReference type="AlphaFoldDB" id="A0A4R3VNH2"/>
<sequence>MKREELDRLREKYYAGNTSLEEERLLKECEGEEFFAALKRPEDTMGWHFDSFMEATKEEQNSAPAKVLPLKRRIILLAGIAATFVLGFFFVRQWMENPTKVESHIAFQEVKKENINEIENIPNVRSEDAGTASVNVEYDAPIRSTSVKKVAHKAPVAYASHEPEDEMYVEINGVRIYDEEKALEVTEVALNLATSNLKKGMEGVENIKYLKIEI</sequence>
<keyword evidence="1" id="KW-0812">Transmembrane</keyword>
<feature type="transmembrane region" description="Helical" evidence="1">
    <location>
        <begin position="74"/>
        <end position="95"/>
    </location>
</feature>
<organism evidence="2 3">
    <name type="scientific">Sphingobacterium alimentarium</name>
    <dbReference type="NCBI Taxonomy" id="797292"/>
    <lineage>
        <taxon>Bacteria</taxon>
        <taxon>Pseudomonadati</taxon>
        <taxon>Bacteroidota</taxon>
        <taxon>Sphingobacteriia</taxon>
        <taxon>Sphingobacteriales</taxon>
        <taxon>Sphingobacteriaceae</taxon>
        <taxon>Sphingobacterium</taxon>
    </lineage>
</organism>
<evidence type="ECO:0000313" key="2">
    <source>
        <dbReference type="EMBL" id="TCV06738.1"/>
    </source>
</evidence>
<keyword evidence="3" id="KW-1185">Reference proteome</keyword>
<dbReference type="EMBL" id="SMBZ01000057">
    <property type="protein sequence ID" value="TCV06738.1"/>
    <property type="molecule type" value="Genomic_DNA"/>
</dbReference>
<accession>A0A4R3VNH2</accession>
<dbReference type="OrthoDB" id="704603at2"/>
<dbReference type="RefSeq" id="WP_132778869.1">
    <property type="nucleotide sequence ID" value="NZ_SMBZ01000057.1"/>
</dbReference>
<protein>
    <submittedName>
        <fullName evidence="2">Uncharacterized protein</fullName>
    </submittedName>
</protein>
<evidence type="ECO:0000313" key="3">
    <source>
        <dbReference type="Proteomes" id="UP000295197"/>
    </source>
</evidence>
<comment type="caution">
    <text evidence="2">The sequence shown here is derived from an EMBL/GenBank/DDBJ whole genome shotgun (WGS) entry which is preliminary data.</text>
</comment>